<dbReference type="AlphaFoldDB" id="A0A9Q1BXB1"/>
<keyword evidence="2" id="KW-1185">Reference proteome</keyword>
<evidence type="ECO:0000313" key="1">
    <source>
        <dbReference type="EMBL" id="KAJ8034314.1"/>
    </source>
</evidence>
<gene>
    <name evidence="1" type="ORF">HOLleu_21097</name>
</gene>
<organism evidence="1 2">
    <name type="scientific">Holothuria leucospilota</name>
    <name type="common">Black long sea cucumber</name>
    <name type="synonym">Mertensiothuria leucospilota</name>
    <dbReference type="NCBI Taxonomy" id="206669"/>
    <lineage>
        <taxon>Eukaryota</taxon>
        <taxon>Metazoa</taxon>
        <taxon>Echinodermata</taxon>
        <taxon>Eleutherozoa</taxon>
        <taxon>Echinozoa</taxon>
        <taxon>Holothuroidea</taxon>
        <taxon>Aspidochirotacea</taxon>
        <taxon>Aspidochirotida</taxon>
        <taxon>Holothuriidae</taxon>
        <taxon>Holothuria</taxon>
    </lineage>
</organism>
<dbReference type="EMBL" id="JAIZAY010000010">
    <property type="protein sequence ID" value="KAJ8034314.1"/>
    <property type="molecule type" value="Genomic_DNA"/>
</dbReference>
<accession>A0A9Q1BXB1</accession>
<reference evidence="1" key="1">
    <citation type="submission" date="2021-10" db="EMBL/GenBank/DDBJ databases">
        <title>Tropical sea cucumber genome reveals ecological adaptation and Cuvierian tubules defense mechanism.</title>
        <authorList>
            <person name="Chen T."/>
        </authorList>
    </citation>
    <scope>NUCLEOTIDE SEQUENCE</scope>
    <source>
        <strain evidence="1">Nanhai2018</strain>
        <tissue evidence="1">Muscle</tissue>
    </source>
</reference>
<dbReference type="Proteomes" id="UP001152320">
    <property type="component" value="Chromosome 10"/>
</dbReference>
<comment type="caution">
    <text evidence="1">The sequence shown here is derived from an EMBL/GenBank/DDBJ whole genome shotgun (WGS) entry which is preliminary data.</text>
</comment>
<protein>
    <submittedName>
        <fullName evidence="1">Uncharacterized protein</fullName>
    </submittedName>
</protein>
<name>A0A9Q1BXB1_HOLLE</name>
<evidence type="ECO:0000313" key="2">
    <source>
        <dbReference type="Proteomes" id="UP001152320"/>
    </source>
</evidence>
<proteinExistence type="predicted"/>
<sequence>MRCPRTADQWKAVGDQLGSRWNFVNTVGALDEKQIAIKCPSNSEWLILLSLQRFLFNYPVDTGGC</sequence>